<dbReference type="PANTHER" id="PTHR43625:SF40">
    <property type="entry name" value="ALDO-KETO REDUCTASE YAKC [NADP(+)]"/>
    <property type="match status" value="1"/>
</dbReference>
<accession>A0A284RCV7</accession>
<gene>
    <name evidence="3" type="ORF">ARMOST_09921</name>
</gene>
<evidence type="ECO:0000256" key="1">
    <source>
        <dbReference type="ARBA" id="ARBA00023002"/>
    </source>
</evidence>
<sequence length="424" mass="46966">MSTTTLQRKIGNTSVPVIGFGAMGISAGYGSIEPDEERFKVLDAAFEARCTFWDTADVYLDSEDLIGKWFKRNPGKRESIFLATKFGITMQGTRGDPEYVKEQCYTSLKRLGVDYIDLYYQHRVDPSTPIETTVKTMAELVKEGKVKYLGLSDCTASGLRRAHAIHPISALQIEFSPFILDVEKPPLELIQTARELGVKIVAYSPLGRGLLTGQIRSRDDLEPTDFRLTVPKFNAENFSKILSLVDRIGDVAKRHDATSGQAALAWILAQGEDFFVIPGTKKIKYLKENLGAGSLKLTPEEIAEIRQIAEETEIPGERYGPGFFELTYVESPALKIGDVATRHGATLGQAVLAWILAQGEDFFVILETKKLKYLEENIGAGHSNCEEIEIPGEWCVPGALETINVEGAALKYLFAIAWRMISTT</sequence>
<dbReference type="OrthoDB" id="37537at2759"/>
<evidence type="ECO:0000313" key="3">
    <source>
        <dbReference type="EMBL" id="SJL06579.1"/>
    </source>
</evidence>
<dbReference type="GO" id="GO:0005737">
    <property type="term" value="C:cytoplasm"/>
    <property type="evidence" value="ECO:0007669"/>
    <property type="project" value="TreeGrafter"/>
</dbReference>
<dbReference type="SUPFAM" id="SSF51430">
    <property type="entry name" value="NAD(P)-linked oxidoreductase"/>
    <property type="match status" value="2"/>
</dbReference>
<dbReference type="PANTHER" id="PTHR43625">
    <property type="entry name" value="AFLATOXIN B1 ALDEHYDE REDUCTASE"/>
    <property type="match status" value="1"/>
</dbReference>
<dbReference type="GO" id="GO:0016491">
    <property type="term" value="F:oxidoreductase activity"/>
    <property type="evidence" value="ECO:0007669"/>
    <property type="project" value="UniProtKB-KW"/>
</dbReference>
<dbReference type="AlphaFoldDB" id="A0A284RCV7"/>
<dbReference type="OMA" id="IGISECA"/>
<evidence type="ECO:0000313" key="4">
    <source>
        <dbReference type="Proteomes" id="UP000219338"/>
    </source>
</evidence>
<protein>
    <submittedName>
        <fullName evidence="3">Related to aldo-keto reductase (AKR13), puatative</fullName>
    </submittedName>
</protein>
<keyword evidence="1" id="KW-0560">Oxidoreductase</keyword>
<dbReference type="Pfam" id="PF00248">
    <property type="entry name" value="Aldo_ket_red"/>
    <property type="match status" value="1"/>
</dbReference>
<organism evidence="3 4">
    <name type="scientific">Armillaria ostoyae</name>
    <name type="common">Armillaria root rot fungus</name>
    <dbReference type="NCBI Taxonomy" id="47428"/>
    <lineage>
        <taxon>Eukaryota</taxon>
        <taxon>Fungi</taxon>
        <taxon>Dikarya</taxon>
        <taxon>Basidiomycota</taxon>
        <taxon>Agaricomycotina</taxon>
        <taxon>Agaricomycetes</taxon>
        <taxon>Agaricomycetidae</taxon>
        <taxon>Agaricales</taxon>
        <taxon>Marasmiineae</taxon>
        <taxon>Physalacriaceae</taxon>
        <taxon>Armillaria</taxon>
    </lineage>
</organism>
<dbReference type="InterPro" id="IPR023210">
    <property type="entry name" value="NADP_OxRdtase_dom"/>
</dbReference>
<dbReference type="EMBL" id="FUEG01000007">
    <property type="protein sequence ID" value="SJL06579.1"/>
    <property type="molecule type" value="Genomic_DNA"/>
</dbReference>
<dbReference type="InterPro" id="IPR050791">
    <property type="entry name" value="Aldo-Keto_reductase"/>
</dbReference>
<keyword evidence="4" id="KW-1185">Reference proteome</keyword>
<dbReference type="InterPro" id="IPR036812">
    <property type="entry name" value="NAD(P)_OxRdtase_dom_sf"/>
</dbReference>
<evidence type="ECO:0000259" key="2">
    <source>
        <dbReference type="Pfam" id="PF00248"/>
    </source>
</evidence>
<dbReference type="Gene3D" id="3.20.20.100">
    <property type="entry name" value="NADP-dependent oxidoreductase domain"/>
    <property type="match status" value="2"/>
</dbReference>
<dbReference type="STRING" id="47428.A0A284RCV7"/>
<dbReference type="CDD" id="cd19144">
    <property type="entry name" value="AKR_AKR13A1"/>
    <property type="match status" value="1"/>
</dbReference>
<dbReference type="Proteomes" id="UP000219338">
    <property type="component" value="Unassembled WGS sequence"/>
</dbReference>
<proteinExistence type="predicted"/>
<name>A0A284RCV7_ARMOS</name>
<feature type="domain" description="NADP-dependent oxidoreductase" evidence="2">
    <location>
        <begin position="18"/>
        <end position="309"/>
    </location>
</feature>
<reference evidence="4" key="1">
    <citation type="journal article" date="2017" name="Nat. Ecol. Evol.">
        <title>Genome expansion and lineage-specific genetic innovations in the forest pathogenic fungi Armillaria.</title>
        <authorList>
            <person name="Sipos G."/>
            <person name="Prasanna A.N."/>
            <person name="Walter M.C."/>
            <person name="O'Connor E."/>
            <person name="Balint B."/>
            <person name="Krizsan K."/>
            <person name="Kiss B."/>
            <person name="Hess J."/>
            <person name="Varga T."/>
            <person name="Slot J."/>
            <person name="Riley R."/>
            <person name="Boka B."/>
            <person name="Rigling D."/>
            <person name="Barry K."/>
            <person name="Lee J."/>
            <person name="Mihaltcheva S."/>
            <person name="LaButti K."/>
            <person name="Lipzen A."/>
            <person name="Waldron R."/>
            <person name="Moloney N.M."/>
            <person name="Sperisen C."/>
            <person name="Kredics L."/>
            <person name="Vagvoelgyi C."/>
            <person name="Patrignani A."/>
            <person name="Fitzpatrick D."/>
            <person name="Nagy I."/>
            <person name="Doyle S."/>
            <person name="Anderson J.B."/>
            <person name="Grigoriev I.V."/>
            <person name="Gueldener U."/>
            <person name="Muensterkoetter M."/>
            <person name="Nagy L.G."/>
        </authorList>
    </citation>
    <scope>NUCLEOTIDE SEQUENCE [LARGE SCALE GENOMIC DNA]</scope>
    <source>
        <strain evidence="4">C18/9</strain>
    </source>
</reference>